<feature type="domain" description="GATA-type" evidence="12">
    <location>
        <begin position="579"/>
        <end position="603"/>
    </location>
</feature>
<evidence type="ECO:0000259" key="12">
    <source>
        <dbReference type="PROSITE" id="PS50114"/>
    </source>
</evidence>
<keyword evidence="9" id="KW-0862">Zinc</keyword>
<dbReference type="PANTHER" id="PTHR10728">
    <property type="entry name" value="CYTOSOLIC PHOSPHOLIPASE A2"/>
    <property type="match status" value="1"/>
</dbReference>
<dbReference type="GO" id="GO:0008270">
    <property type="term" value="F:zinc ion binding"/>
    <property type="evidence" value="ECO:0007669"/>
    <property type="project" value="UniProtKB-KW"/>
</dbReference>
<evidence type="ECO:0000256" key="7">
    <source>
        <dbReference type="ARBA" id="ARBA00023180"/>
    </source>
</evidence>
<evidence type="ECO:0000256" key="8">
    <source>
        <dbReference type="ARBA" id="ARBA00049531"/>
    </source>
</evidence>
<dbReference type="AlphaFoldDB" id="A0AA38R7P2"/>
<dbReference type="GO" id="GO:0006355">
    <property type="term" value="P:regulation of DNA-templated transcription"/>
    <property type="evidence" value="ECO:0007669"/>
    <property type="project" value="InterPro"/>
</dbReference>
<evidence type="ECO:0000256" key="9">
    <source>
        <dbReference type="PROSITE-ProRule" id="PRU00094"/>
    </source>
</evidence>
<reference evidence="14" key="1">
    <citation type="submission" date="2022-07" db="EMBL/GenBank/DDBJ databases">
        <title>Fungi with potential for degradation of polypropylene.</title>
        <authorList>
            <person name="Gostincar C."/>
        </authorList>
    </citation>
    <scope>NUCLEOTIDE SEQUENCE</scope>
    <source>
        <strain evidence="14">EXF-13287</strain>
    </source>
</reference>
<dbReference type="Gene3D" id="3.40.1090.10">
    <property type="entry name" value="Cytosolic phospholipase A2 catalytic domain"/>
    <property type="match status" value="1"/>
</dbReference>
<keyword evidence="15" id="KW-1185">Reference proteome</keyword>
<keyword evidence="6 10" id="KW-0443">Lipid metabolism</keyword>
<dbReference type="FunFam" id="3.40.1090.10:FF:000010">
    <property type="entry name" value="Lysophospholipase"/>
    <property type="match status" value="1"/>
</dbReference>
<dbReference type="EMBL" id="JANBVN010000157">
    <property type="protein sequence ID" value="KAJ9137592.1"/>
    <property type="molecule type" value="Genomic_DNA"/>
</dbReference>
<dbReference type="InterPro" id="IPR002642">
    <property type="entry name" value="LysoPLipase_cat_dom"/>
</dbReference>
<dbReference type="GO" id="GO:0004623">
    <property type="term" value="F:phospholipase A2 activity"/>
    <property type="evidence" value="ECO:0007669"/>
    <property type="project" value="TreeGrafter"/>
</dbReference>
<evidence type="ECO:0000256" key="3">
    <source>
        <dbReference type="ARBA" id="ARBA00022729"/>
    </source>
</evidence>
<gene>
    <name evidence="14" type="ORF">NKR19_g8147</name>
</gene>
<keyword evidence="4 10" id="KW-0378">Hydrolase</keyword>
<dbReference type="InterPro" id="IPR000679">
    <property type="entry name" value="Znf_GATA"/>
</dbReference>
<sequence>MQLHTSMPLSLLQLLLAVTALASPTGDLPHNPAAQLLSDVAALAHRALADNPSGGYAPAVIPCPQTRPTVRRADGLSQAETSWLADRRPATVDPMIDLLTRANITDFDAPKFIRDAAASNLSSLPNIAIAVSGGGYRALMNGAGFLKAADSRIQGTTTGAGAIGGLLQSATYLAGLSGGGWLVGSIFANNFSTVSDLQAGTQGSAVWKFDNSIFQGPKDRGISIVNTAEYWADVADQVSSKSDAGFETSITDYWGRALSYQLVNATDGGPAYTFSSIADTDNFKQAGTPFPILVADGRAPGETIVSLNATVFEFNPYEMGSWDPTVYGFAPTKYLASNFSGGSVPSSGHCVAGFDQIGYVMGTSSTLFNQFLLQNLTELNVPSFVITAITDVLELLGKDNNDIAQYVPNPFLGWNAPANPGASSPELSLVDGGEDLQNIPLYPLIQPVRAVDVIFAVDSSADTTAYWPNGTALRATYDRQFVSIANGTAFPAVPDANTFINKDLNSRPAFFGCDAGNFSAGVTVPPLVVYIPNAPYTAFSNVSTFDPSYSPDQRDQIIANAYAGATQGNGSQDALWTTCVGCAVLSRSLWRTNTTVPKVCEDCFDRYCWDGSIDSADNGPYLPGLKLGNGTTASENAAAVAAGKPRRWAVVCTAVATVFLGAYMSLV</sequence>
<dbReference type="Pfam" id="PF01735">
    <property type="entry name" value="PLA2_B"/>
    <property type="match status" value="1"/>
</dbReference>
<keyword evidence="7" id="KW-0325">Glycoprotein</keyword>
<evidence type="ECO:0000259" key="13">
    <source>
        <dbReference type="PROSITE" id="PS51210"/>
    </source>
</evidence>
<comment type="similarity">
    <text evidence="1 11">Belongs to the lysophospholipase family.</text>
</comment>
<comment type="catalytic activity">
    <reaction evidence="8 11">
        <text>a 1-acyl-sn-glycero-3-phosphocholine + H2O = sn-glycerol 3-phosphocholine + a fatty acid + H(+)</text>
        <dbReference type="Rhea" id="RHEA:15177"/>
        <dbReference type="ChEBI" id="CHEBI:15377"/>
        <dbReference type="ChEBI" id="CHEBI:15378"/>
        <dbReference type="ChEBI" id="CHEBI:16870"/>
        <dbReference type="ChEBI" id="CHEBI:28868"/>
        <dbReference type="ChEBI" id="CHEBI:58168"/>
        <dbReference type="EC" id="3.1.1.5"/>
    </reaction>
</comment>
<evidence type="ECO:0000256" key="4">
    <source>
        <dbReference type="ARBA" id="ARBA00022801"/>
    </source>
</evidence>
<dbReference type="PANTHER" id="PTHR10728:SF33">
    <property type="entry name" value="LYSOPHOSPHOLIPASE 1-RELATED"/>
    <property type="match status" value="1"/>
</dbReference>
<dbReference type="EC" id="3.1.1.5" evidence="2 11"/>
<name>A0AA38R7P2_9PEZI</name>
<comment type="caution">
    <text evidence="14">The sequence shown here is derived from an EMBL/GenBank/DDBJ whole genome shotgun (WGS) entry which is preliminary data.</text>
</comment>
<dbReference type="InterPro" id="IPR016035">
    <property type="entry name" value="Acyl_Trfase/lysoPLipase"/>
</dbReference>
<keyword evidence="9" id="KW-0479">Metal-binding</keyword>
<dbReference type="SMART" id="SM00022">
    <property type="entry name" value="PLAc"/>
    <property type="match status" value="1"/>
</dbReference>
<feature type="signal peptide" evidence="11">
    <location>
        <begin position="1"/>
        <end position="22"/>
    </location>
</feature>
<keyword evidence="9" id="KW-0863">Zinc-finger</keyword>
<keyword evidence="5 10" id="KW-0442">Lipid degradation</keyword>
<protein>
    <recommendedName>
        <fullName evidence="2 11">Lysophospholipase</fullName>
        <ecNumber evidence="2 11">3.1.1.5</ecNumber>
    </recommendedName>
</protein>
<organism evidence="14 15">
    <name type="scientific">Coniochaeta hoffmannii</name>
    <dbReference type="NCBI Taxonomy" id="91930"/>
    <lineage>
        <taxon>Eukaryota</taxon>
        <taxon>Fungi</taxon>
        <taxon>Dikarya</taxon>
        <taxon>Ascomycota</taxon>
        <taxon>Pezizomycotina</taxon>
        <taxon>Sordariomycetes</taxon>
        <taxon>Sordariomycetidae</taxon>
        <taxon>Coniochaetales</taxon>
        <taxon>Coniochaetaceae</taxon>
        <taxon>Coniochaeta</taxon>
    </lineage>
</organism>
<dbReference type="GO" id="GO:0005829">
    <property type="term" value="C:cytosol"/>
    <property type="evidence" value="ECO:0007669"/>
    <property type="project" value="TreeGrafter"/>
</dbReference>
<evidence type="ECO:0000313" key="14">
    <source>
        <dbReference type="EMBL" id="KAJ9137592.1"/>
    </source>
</evidence>
<evidence type="ECO:0000256" key="2">
    <source>
        <dbReference type="ARBA" id="ARBA00013274"/>
    </source>
</evidence>
<dbReference type="SUPFAM" id="SSF52151">
    <property type="entry name" value="FabD/lysophospholipase-like"/>
    <property type="match status" value="1"/>
</dbReference>
<dbReference type="PROSITE" id="PS51210">
    <property type="entry name" value="PLA2C"/>
    <property type="match status" value="1"/>
</dbReference>
<feature type="chain" id="PRO_5041484481" description="Lysophospholipase" evidence="11">
    <location>
        <begin position="23"/>
        <end position="667"/>
    </location>
</feature>
<evidence type="ECO:0000256" key="10">
    <source>
        <dbReference type="PROSITE-ProRule" id="PRU00555"/>
    </source>
</evidence>
<dbReference type="GO" id="GO:0005783">
    <property type="term" value="C:endoplasmic reticulum"/>
    <property type="evidence" value="ECO:0007669"/>
    <property type="project" value="TreeGrafter"/>
</dbReference>
<dbReference type="GO" id="GO:0004622">
    <property type="term" value="F:phosphatidylcholine lysophospholipase activity"/>
    <property type="evidence" value="ECO:0007669"/>
    <property type="project" value="UniProtKB-EC"/>
</dbReference>
<accession>A0AA38R7P2</accession>
<proteinExistence type="inferred from homology"/>
<evidence type="ECO:0000313" key="15">
    <source>
        <dbReference type="Proteomes" id="UP001174691"/>
    </source>
</evidence>
<evidence type="ECO:0000256" key="5">
    <source>
        <dbReference type="ARBA" id="ARBA00022963"/>
    </source>
</evidence>
<dbReference type="CDD" id="cd07203">
    <property type="entry name" value="cPLA2_Fungal_PLB"/>
    <property type="match status" value="1"/>
</dbReference>
<keyword evidence="3 11" id="KW-0732">Signal</keyword>
<dbReference type="GO" id="GO:0043565">
    <property type="term" value="F:sequence-specific DNA binding"/>
    <property type="evidence" value="ECO:0007669"/>
    <property type="project" value="InterPro"/>
</dbReference>
<feature type="domain" description="PLA2c" evidence="13">
    <location>
        <begin position="62"/>
        <end position="614"/>
    </location>
</feature>
<dbReference type="Proteomes" id="UP001174691">
    <property type="component" value="Unassembled WGS sequence"/>
</dbReference>
<dbReference type="GO" id="GO:0046475">
    <property type="term" value="P:glycerophospholipid catabolic process"/>
    <property type="evidence" value="ECO:0007669"/>
    <property type="project" value="TreeGrafter"/>
</dbReference>
<dbReference type="PROSITE" id="PS50114">
    <property type="entry name" value="GATA_ZN_FINGER_2"/>
    <property type="match status" value="1"/>
</dbReference>
<evidence type="ECO:0000256" key="6">
    <source>
        <dbReference type="ARBA" id="ARBA00023098"/>
    </source>
</evidence>
<evidence type="ECO:0000256" key="11">
    <source>
        <dbReference type="RuleBase" id="RU362103"/>
    </source>
</evidence>
<evidence type="ECO:0000256" key="1">
    <source>
        <dbReference type="ARBA" id="ARBA00008780"/>
    </source>
</evidence>